<keyword evidence="3" id="KW-0812">Transmembrane</keyword>
<evidence type="ECO:0000256" key="1">
    <source>
        <dbReference type="ARBA" id="ARBA00010090"/>
    </source>
</evidence>
<dbReference type="RefSeq" id="XP_022083660.1">
    <property type="nucleotide sequence ID" value="XM_022227968.1"/>
</dbReference>
<feature type="transmembrane region" description="Helical" evidence="3">
    <location>
        <begin position="527"/>
        <end position="549"/>
    </location>
</feature>
<dbReference type="Pfam" id="PF07686">
    <property type="entry name" value="V-set"/>
    <property type="match status" value="1"/>
</dbReference>
<dbReference type="Proteomes" id="UP000694845">
    <property type="component" value="Unplaced"/>
</dbReference>
<dbReference type="PANTHER" id="PTHR14096:SF28">
    <property type="entry name" value="APOLIPOPROTEIN L, 1-RELATED"/>
    <property type="match status" value="1"/>
</dbReference>
<dbReference type="AlphaFoldDB" id="A0A8B7XUG9"/>
<dbReference type="GO" id="GO:0042157">
    <property type="term" value="P:lipoprotein metabolic process"/>
    <property type="evidence" value="ECO:0007669"/>
    <property type="project" value="InterPro"/>
</dbReference>
<dbReference type="GO" id="GO:0006869">
    <property type="term" value="P:lipid transport"/>
    <property type="evidence" value="ECO:0007669"/>
    <property type="project" value="InterPro"/>
</dbReference>
<keyword evidence="3" id="KW-0472">Membrane</keyword>
<evidence type="ECO:0000256" key="3">
    <source>
        <dbReference type="SAM" id="Phobius"/>
    </source>
</evidence>
<accession>A0A8B7XUG9</accession>
<dbReference type="PANTHER" id="PTHR14096">
    <property type="entry name" value="APOLIPOPROTEIN L"/>
    <property type="match status" value="1"/>
</dbReference>
<dbReference type="InterPro" id="IPR003599">
    <property type="entry name" value="Ig_sub"/>
</dbReference>
<dbReference type="InterPro" id="IPR036179">
    <property type="entry name" value="Ig-like_dom_sf"/>
</dbReference>
<keyword evidence="3" id="KW-1133">Transmembrane helix</keyword>
<evidence type="ECO:0000256" key="2">
    <source>
        <dbReference type="SAM" id="Coils"/>
    </source>
</evidence>
<dbReference type="GeneID" id="110975454"/>
<feature type="transmembrane region" description="Helical" evidence="3">
    <location>
        <begin position="638"/>
        <end position="661"/>
    </location>
</feature>
<dbReference type="InterPro" id="IPR013106">
    <property type="entry name" value="Ig_V-set"/>
</dbReference>
<dbReference type="OrthoDB" id="10135721at2759"/>
<dbReference type="InterPro" id="IPR008405">
    <property type="entry name" value="ApoL"/>
</dbReference>
<comment type="similarity">
    <text evidence="1">Belongs to the apolipoprotein L family.</text>
</comment>
<dbReference type="KEGG" id="aplc:110975454"/>
<protein>
    <submittedName>
        <fullName evidence="6">Uncharacterized protein LOC110975454</fullName>
    </submittedName>
</protein>
<feature type="coiled-coil region" evidence="2">
    <location>
        <begin position="677"/>
        <end position="704"/>
    </location>
</feature>
<reference evidence="6" key="1">
    <citation type="submission" date="2025-08" db="UniProtKB">
        <authorList>
            <consortium name="RefSeq"/>
        </authorList>
    </citation>
    <scope>IDENTIFICATION</scope>
</reference>
<feature type="domain" description="Ig-like" evidence="4">
    <location>
        <begin position="299"/>
        <end position="394"/>
    </location>
</feature>
<evidence type="ECO:0000259" key="4">
    <source>
        <dbReference type="PROSITE" id="PS50835"/>
    </source>
</evidence>
<proteinExistence type="inferred from homology"/>
<gene>
    <name evidence="6" type="primary">LOC110975454</name>
</gene>
<dbReference type="CDD" id="cd00096">
    <property type="entry name" value="Ig"/>
    <property type="match status" value="1"/>
</dbReference>
<dbReference type="SMART" id="SM00409">
    <property type="entry name" value="IG"/>
    <property type="match status" value="4"/>
</dbReference>
<keyword evidence="2" id="KW-0175">Coiled coil</keyword>
<dbReference type="PROSITE" id="PS50835">
    <property type="entry name" value="IG_LIKE"/>
    <property type="match status" value="2"/>
</dbReference>
<dbReference type="InterPro" id="IPR007110">
    <property type="entry name" value="Ig-like_dom"/>
</dbReference>
<keyword evidence="5" id="KW-1185">Reference proteome</keyword>
<feature type="domain" description="Ig-like" evidence="4">
    <location>
        <begin position="62"/>
        <end position="160"/>
    </location>
</feature>
<dbReference type="SUPFAM" id="SSF48726">
    <property type="entry name" value="Immunoglobulin"/>
    <property type="match status" value="2"/>
</dbReference>
<dbReference type="GO" id="GO:0005576">
    <property type="term" value="C:extracellular region"/>
    <property type="evidence" value="ECO:0007669"/>
    <property type="project" value="InterPro"/>
</dbReference>
<dbReference type="InterPro" id="IPR013783">
    <property type="entry name" value="Ig-like_fold"/>
</dbReference>
<dbReference type="GO" id="GO:0016020">
    <property type="term" value="C:membrane"/>
    <property type="evidence" value="ECO:0007669"/>
    <property type="project" value="TreeGrafter"/>
</dbReference>
<dbReference type="Pfam" id="PF05461">
    <property type="entry name" value="ApoL"/>
    <property type="match status" value="1"/>
</dbReference>
<evidence type="ECO:0000313" key="5">
    <source>
        <dbReference type="Proteomes" id="UP000694845"/>
    </source>
</evidence>
<sequence length="828" mass="91101">MLRFYSCSNYYICRIVCFSSTIHIDRSGNSTMPSWGLRLCCGILIMLSTARLCAAEYKVCPPEFETSIHETFGVSNYLQKSAWQRIPCLSFRREEALDGVIWYKGSNINDRSKIRLISRDLRGDGVKDIPSSARYSFSSDSSLVIKGVEESDEGSYICQVIPQITDSRVEKIDVQVIGETFPAHASDKSSTTSFQRGRRQMLPCQCAAETPVPHISAVYWSRGEGVTEHTTIIGVRFSDDAFVQIQDHADYTISSKASLIVYFPTDGIGNQRFWCHVFMSDNTQSHCHIDVRWLDEQKPDTALKASESSFYLLEGEEQSIPCLSFTGSSVCEIEWFKIDSAGQNLLASRNEFNADSNFDLANDYGLVIKSVDASHAGRYRCRADQGLSEETSVYVIGDKFQLDGSKVFVYSTIDYVVGKNNTLTCSGASNATEIQGGTTIIWSFGTPTKQTTTTVIGRLALPERSKVMSGAGDKACYNISPEGSLLLNNCSQNSDVRYWCHVFFEHGLLIKSYVDVLSNEPETAGKFPIVVIVSVIGVLVALIACALICRKMRSSHSTMMETECKLKVLFGPLEQDVRNFVHRRKDTIQMLRETADHLTEVHREAEKAKRGGGVAGLTGTALAITGIAASFFTFGTSLYLAAAAAALDATSGALMVAGHFIQVKSSNDAEKKVEKILKDDSEAMEKVEHRLEEIESDINEFSSRGQVALKTASSVFEFVRVGRVVVSAGKSVGQSASKVAFTFGKGLAIGSALLSFVSVPLDLHTVITCSENLKNNTIPELAKSINELVTKLTEDCPQEQDIEVVINDMRVKFCAPSKQKTNCCKCLC</sequence>
<name>A0A8B7XUG9_ACAPL</name>
<feature type="transmembrane region" description="Helical" evidence="3">
    <location>
        <begin position="612"/>
        <end position="632"/>
    </location>
</feature>
<organism evidence="5 6">
    <name type="scientific">Acanthaster planci</name>
    <name type="common">Crown-of-thorns starfish</name>
    <dbReference type="NCBI Taxonomy" id="133434"/>
    <lineage>
        <taxon>Eukaryota</taxon>
        <taxon>Metazoa</taxon>
        <taxon>Echinodermata</taxon>
        <taxon>Eleutherozoa</taxon>
        <taxon>Asterozoa</taxon>
        <taxon>Asteroidea</taxon>
        <taxon>Valvatacea</taxon>
        <taxon>Valvatida</taxon>
        <taxon>Acanthasteridae</taxon>
        <taxon>Acanthaster</taxon>
    </lineage>
</organism>
<dbReference type="Gene3D" id="2.60.40.10">
    <property type="entry name" value="Immunoglobulins"/>
    <property type="match status" value="2"/>
</dbReference>
<evidence type="ECO:0000313" key="6">
    <source>
        <dbReference type="RefSeq" id="XP_022083660.1"/>
    </source>
</evidence>
<dbReference type="GO" id="GO:0008289">
    <property type="term" value="F:lipid binding"/>
    <property type="evidence" value="ECO:0007669"/>
    <property type="project" value="InterPro"/>
</dbReference>